<evidence type="ECO:0000256" key="1">
    <source>
        <dbReference type="SAM" id="Phobius"/>
    </source>
</evidence>
<dbReference type="RefSeq" id="WP_343786799.1">
    <property type="nucleotide sequence ID" value="NZ_BAAAEU010000002.1"/>
</dbReference>
<feature type="transmembrane region" description="Helical" evidence="1">
    <location>
        <begin position="12"/>
        <end position="37"/>
    </location>
</feature>
<evidence type="ECO:0000313" key="2">
    <source>
        <dbReference type="EMBL" id="GAA0706652.1"/>
    </source>
</evidence>
<name>A0ABN1ICE8_9GAMM</name>
<keyword evidence="3" id="KW-1185">Reference proteome</keyword>
<sequence>MIELSSDSTVTHVQVIGIAAALVLVAGPLLLGLSGLIRTHRTSEGATVESATRWNWKLTITSALIYTLAFNLTFFVQEFFLVLPKAFTPGLRPTLFHNNHSWEGESPLASLFQGTGALATFVTAIICVLLLRRGLGCSTAVRLFLIWMAYCGFFMALPQVVIGALSSGSDVGMAMDYFHLGAMAKTVAALVALAAIPPIALWLARALLSLAEDTTQIASARARTRFLFRAATLPALLAILLIVPFRMPRELVEVVVLPVVVTLIGTAWMQAGASRIGGVKAEEGGSGAGSIAWLLCAVLLLLLVFQLLLRPGIRFY</sequence>
<gene>
    <name evidence="2" type="ORF">GCM10009105_04860</name>
</gene>
<accession>A0ABN1ICE8</accession>
<keyword evidence="1" id="KW-0472">Membrane</keyword>
<evidence type="ECO:0000313" key="3">
    <source>
        <dbReference type="Proteomes" id="UP001501523"/>
    </source>
</evidence>
<feature type="transmembrane region" description="Helical" evidence="1">
    <location>
        <begin position="290"/>
        <end position="309"/>
    </location>
</feature>
<comment type="caution">
    <text evidence="2">The sequence shown here is derived from an EMBL/GenBank/DDBJ whole genome shotgun (WGS) entry which is preliminary data.</text>
</comment>
<dbReference type="EMBL" id="BAAAEU010000002">
    <property type="protein sequence ID" value="GAA0706652.1"/>
    <property type="molecule type" value="Genomic_DNA"/>
</dbReference>
<dbReference type="Proteomes" id="UP001501523">
    <property type="component" value="Unassembled WGS sequence"/>
</dbReference>
<keyword evidence="1" id="KW-0812">Transmembrane</keyword>
<proteinExistence type="predicted"/>
<keyword evidence="1" id="KW-1133">Transmembrane helix</keyword>
<feature type="transmembrane region" description="Helical" evidence="1">
    <location>
        <begin position="143"/>
        <end position="166"/>
    </location>
</feature>
<feature type="transmembrane region" description="Helical" evidence="1">
    <location>
        <begin position="251"/>
        <end position="269"/>
    </location>
</feature>
<feature type="transmembrane region" description="Helical" evidence="1">
    <location>
        <begin position="186"/>
        <end position="205"/>
    </location>
</feature>
<protein>
    <submittedName>
        <fullName evidence="2">Uncharacterized protein</fullName>
    </submittedName>
</protein>
<feature type="transmembrane region" description="Helical" evidence="1">
    <location>
        <begin position="58"/>
        <end position="83"/>
    </location>
</feature>
<feature type="transmembrane region" description="Helical" evidence="1">
    <location>
        <begin position="226"/>
        <end position="245"/>
    </location>
</feature>
<reference evidence="2 3" key="1">
    <citation type="journal article" date="2019" name="Int. J. Syst. Evol. Microbiol.">
        <title>The Global Catalogue of Microorganisms (GCM) 10K type strain sequencing project: providing services to taxonomists for standard genome sequencing and annotation.</title>
        <authorList>
            <consortium name="The Broad Institute Genomics Platform"/>
            <consortium name="The Broad Institute Genome Sequencing Center for Infectious Disease"/>
            <person name="Wu L."/>
            <person name="Ma J."/>
        </authorList>
    </citation>
    <scope>NUCLEOTIDE SEQUENCE [LARGE SCALE GENOMIC DNA]</scope>
    <source>
        <strain evidence="2 3">JCM 15421</strain>
    </source>
</reference>
<feature type="transmembrane region" description="Helical" evidence="1">
    <location>
        <begin position="111"/>
        <end position="131"/>
    </location>
</feature>
<organism evidence="2 3">
    <name type="scientific">Dokdonella soli</name>
    <dbReference type="NCBI Taxonomy" id="529810"/>
    <lineage>
        <taxon>Bacteria</taxon>
        <taxon>Pseudomonadati</taxon>
        <taxon>Pseudomonadota</taxon>
        <taxon>Gammaproteobacteria</taxon>
        <taxon>Lysobacterales</taxon>
        <taxon>Rhodanobacteraceae</taxon>
        <taxon>Dokdonella</taxon>
    </lineage>
</organism>